<organism evidence="3 4">
    <name type="scientific">Marispirochaeta aestuarii</name>
    <dbReference type="NCBI Taxonomy" id="1963862"/>
    <lineage>
        <taxon>Bacteria</taxon>
        <taxon>Pseudomonadati</taxon>
        <taxon>Spirochaetota</taxon>
        <taxon>Spirochaetia</taxon>
        <taxon>Spirochaetales</taxon>
        <taxon>Spirochaetaceae</taxon>
        <taxon>Marispirochaeta</taxon>
    </lineage>
</organism>
<dbReference type="Proteomes" id="UP000192343">
    <property type="component" value="Unassembled WGS sequence"/>
</dbReference>
<keyword evidence="4" id="KW-1185">Reference proteome</keyword>
<evidence type="ECO:0000256" key="1">
    <source>
        <dbReference type="ARBA" id="ARBA00022729"/>
    </source>
</evidence>
<feature type="domain" description="Solute-binding protein family 3/N-terminal" evidence="2">
    <location>
        <begin position="101"/>
        <end position="321"/>
    </location>
</feature>
<evidence type="ECO:0000313" key="3">
    <source>
        <dbReference type="EMBL" id="ORC36844.1"/>
    </source>
</evidence>
<dbReference type="AlphaFoldDB" id="A0A1Y1S0I4"/>
<evidence type="ECO:0000259" key="2">
    <source>
        <dbReference type="Pfam" id="PF00497"/>
    </source>
</evidence>
<evidence type="ECO:0000313" key="4">
    <source>
        <dbReference type="Proteomes" id="UP000192343"/>
    </source>
</evidence>
<dbReference type="PANTHER" id="PTHR35936">
    <property type="entry name" value="MEMBRANE-BOUND LYTIC MUREIN TRANSGLYCOSYLASE F"/>
    <property type="match status" value="1"/>
</dbReference>
<comment type="caution">
    <text evidence="3">The sequence shown here is derived from an EMBL/GenBank/DDBJ whole genome shotgun (WGS) entry which is preliminary data.</text>
</comment>
<dbReference type="EMBL" id="MWQY01000004">
    <property type="protein sequence ID" value="ORC36844.1"/>
    <property type="molecule type" value="Genomic_DNA"/>
</dbReference>
<accession>A0A1Y1S0I4</accession>
<proteinExistence type="predicted"/>
<dbReference type="PANTHER" id="PTHR35936:SF35">
    <property type="entry name" value="L-CYSTINE-BINDING PROTEIN TCYJ"/>
    <property type="match status" value="1"/>
</dbReference>
<reference evidence="3 4" key="1">
    <citation type="submission" date="2017-03" db="EMBL/GenBank/DDBJ databases">
        <title>Draft Genome sequence of Marispirochaeta sp. strain JC444.</title>
        <authorList>
            <person name="Shivani Y."/>
            <person name="Subhash Y."/>
            <person name="Sasikala C."/>
            <person name="Ramana C."/>
        </authorList>
    </citation>
    <scope>NUCLEOTIDE SEQUENCE [LARGE SCALE GENOMIC DNA]</scope>
    <source>
        <strain evidence="3 4">JC444</strain>
    </source>
</reference>
<dbReference type="STRING" id="1963862.B4O97_04255"/>
<keyword evidence="1" id="KW-0732">Signal</keyword>
<protein>
    <recommendedName>
        <fullName evidence="2">Solute-binding protein family 3/N-terminal domain-containing protein</fullName>
    </recommendedName>
</protein>
<dbReference type="InterPro" id="IPR001638">
    <property type="entry name" value="Solute-binding_3/MltF_N"/>
</dbReference>
<name>A0A1Y1S0I4_9SPIO</name>
<dbReference type="SUPFAM" id="SSF53850">
    <property type="entry name" value="Periplasmic binding protein-like II"/>
    <property type="match status" value="1"/>
</dbReference>
<gene>
    <name evidence="3" type="ORF">B4O97_04255</name>
</gene>
<sequence length="322" mass="36727">MHFPLVILTDNLMVFKRDYQYKMIRAYPGKNKTDNRSPASAFSRIRMPSIPLKQENTLAIDAPVSILGSMRGRFFRLEVILCLLILIPGTAMSQAVHYVFQEYKPANYLDESGQPAGFFVDIIREAVENRLGLDLRISVFPWVRCQALVRQGEADLMTTIPTPGRLEYADLVNVPIWIKQYRLYTYRDHPRIPEMHGIRSLEEIRKVRFTVISYIGNNWAKTNLEDIGVPVLNATSVEGMYRMLIARRGDIIVDDPILVRDNLNSAGLENRIVLTEGLVESSAFYPMISKQSDLSARTDEFAAAVQAMWDDGSIASIMERYQ</sequence>
<dbReference type="Gene3D" id="3.40.190.10">
    <property type="entry name" value="Periplasmic binding protein-like II"/>
    <property type="match status" value="2"/>
</dbReference>
<dbReference type="Pfam" id="PF00497">
    <property type="entry name" value="SBP_bac_3"/>
    <property type="match status" value="1"/>
</dbReference>